<sequence length="138" mass="15681">MPRRRPSRLRADNRRFAARRTYSKIGRLSGPAQAQVIQLERTRLQPGLIQQALSRWAAIARAPKDQLPPPFSDRCGVPDCCPEPADERDLLELAICALPKKSSRELRNIVQPLDTKILERPDAVPSGDPPHRWWQSAF</sequence>
<evidence type="ECO:0000313" key="1">
    <source>
        <dbReference type="EMBL" id="MFD0284758.1"/>
    </source>
</evidence>
<comment type="caution">
    <text evidence="1">The sequence shown here is derived from an EMBL/GenBank/DDBJ whole genome shotgun (WGS) entry which is preliminary data.</text>
</comment>
<reference evidence="2" key="1">
    <citation type="journal article" date="2019" name="Int. J. Syst. Evol. Microbiol.">
        <title>The Global Catalogue of Microorganisms (GCM) 10K type strain sequencing project: providing services to taxonomists for standard genome sequencing and annotation.</title>
        <authorList>
            <consortium name="The Broad Institute Genomics Platform"/>
            <consortium name="The Broad Institute Genome Sequencing Center for Infectious Disease"/>
            <person name="Wu L."/>
            <person name="Ma J."/>
        </authorList>
    </citation>
    <scope>NUCLEOTIDE SEQUENCE [LARGE SCALE GENOMIC DNA]</scope>
    <source>
        <strain evidence="2">CGMCC 4.7198</strain>
    </source>
</reference>
<keyword evidence="2" id="KW-1185">Reference proteome</keyword>
<name>A0ABW2VJQ9_9ACTN</name>
<accession>A0ABW2VJQ9</accession>
<proteinExistence type="predicted"/>
<protein>
    <submittedName>
        <fullName evidence="1">Uncharacterized protein</fullName>
    </submittedName>
</protein>
<dbReference type="EMBL" id="JBHTEC010000001">
    <property type="protein sequence ID" value="MFD0284758.1"/>
    <property type="molecule type" value="Genomic_DNA"/>
</dbReference>
<gene>
    <name evidence="1" type="ORF">ACFQZP_24400</name>
</gene>
<dbReference type="RefSeq" id="WP_381261003.1">
    <property type="nucleotide sequence ID" value="NZ_JBHTBI010000047.1"/>
</dbReference>
<dbReference type="Proteomes" id="UP001596957">
    <property type="component" value="Unassembled WGS sequence"/>
</dbReference>
<organism evidence="1 2">
    <name type="scientific">Streptomyces lutosisoli</name>
    <dbReference type="NCBI Taxonomy" id="2665721"/>
    <lineage>
        <taxon>Bacteria</taxon>
        <taxon>Bacillati</taxon>
        <taxon>Actinomycetota</taxon>
        <taxon>Actinomycetes</taxon>
        <taxon>Kitasatosporales</taxon>
        <taxon>Streptomycetaceae</taxon>
        <taxon>Streptomyces</taxon>
    </lineage>
</organism>
<evidence type="ECO:0000313" key="2">
    <source>
        <dbReference type="Proteomes" id="UP001596957"/>
    </source>
</evidence>